<dbReference type="SUPFAM" id="SSF50475">
    <property type="entry name" value="FMN-binding split barrel"/>
    <property type="match status" value="1"/>
</dbReference>
<reference evidence="2" key="1">
    <citation type="submission" date="2021-02" db="EMBL/GenBank/DDBJ databases">
        <authorList>
            <person name="Nowell W R."/>
        </authorList>
    </citation>
    <scope>NUCLEOTIDE SEQUENCE</scope>
</reference>
<dbReference type="InterPro" id="IPR012349">
    <property type="entry name" value="Split_barrel_FMN-bd"/>
</dbReference>
<dbReference type="GO" id="GO:0010181">
    <property type="term" value="F:FMN binding"/>
    <property type="evidence" value="ECO:0007669"/>
    <property type="project" value="InterPro"/>
</dbReference>
<gene>
    <name evidence="2" type="ORF">JYZ213_LOCUS38398</name>
    <name evidence="3" type="ORF">OXD698_LOCUS333</name>
</gene>
<dbReference type="Gene3D" id="2.30.110.10">
    <property type="entry name" value="Electron Transport, Fmn-binding Protein, Chain A"/>
    <property type="match status" value="1"/>
</dbReference>
<name>A0A815M0Q8_9BILA</name>
<dbReference type="SMART" id="SM00903">
    <property type="entry name" value="Flavin_Reduct"/>
    <property type="match status" value="1"/>
</dbReference>
<evidence type="ECO:0000313" key="2">
    <source>
        <dbReference type="EMBL" id="CAF1411274.1"/>
    </source>
</evidence>
<dbReference type="Pfam" id="PF01613">
    <property type="entry name" value="Flavin_Reduct"/>
    <property type="match status" value="1"/>
</dbReference>
<dbReference type="InterPro" id="IPR002563">
    <property type="entry name" value="Flavin_Rdtase-like_dom"/>
</dbReference>
<dbReference type="Proteomes" id="UP000663844">
    <property type="component" value="Unassembled WGS sequence"/>
</dbReference>
<comment type="caution">
    <text evidence="2">The sequence shown here is derived from an EMBL/GenBank/DDBJ whole genome shotgun (WGS) entry which is preliminary data.</text>
</comment>
<proteinExistence type="predicted"/>
<dbReference type="PANTHER" id="PTHR43812:SF2">
    <property type="entry name" value="FLAVIN REDUCTASE LIKE DOMAIN-CONTAINING PROTEIN"/>
    <property type="match status" value="1"/>
</dbReference>
<dbReference type="EMBL" id="CAJNOG010001122">
    <property type="protein sequence ID" value="CAF1411274.1"/>
    <property type="molecule type" value="Genomic_DNA"/>
</dbReference>
<organism evidence="2 4">
    <name type="scientific">Adineta steineri</name>
    <dbReference type="NCBI Taxonomy" id="433720"/>
    <lineage>
        <taxon>Eukaryota</taxon>
        <taxon>Metazoa</taxon>
        <taxon>Spiralia</taxon>
        <taxon>Gnathifera</taxon>
        <taxon>Rotifera</taxon>
        <taxon>Eurotatoria</taxon>
        <taxon>Bdelloidea</taxon>
        <taxon>Adinetida</taxon>
        <taxon>Adinetidae</taxon>
        <taxon>Adineta</taxon>
    </lineage>
</organism>
<feature type="domain" description="Flavin reductase like" evidence="1">
    <location>
        <begin position="22"/>
        <end position="169"/>
    </location>
</feature>
<dbReference type="AlphaFoldDB" id="A0A815M0Q8"/>
<dbReference type="Proteomes" id="UP000663845">
    <property type="component" value="Unassembled WGS sequence"/>
</dbReference>
<dbReference type="PANTHER" id="PTHR43812">
    <property type="entry name" value="BLR2425 PROTEIN"/>
    <property type="match status" value="1"/>
</dbReference>
<evidence type="ECO:0000313" key="4">
    <source>
        <dbReference type="Proteomes" id="UP000663845"/>
    </source>
</evidence>
<sequence length="225" mass="25053">MSDEHFYEMKSGHGLSHDPFKAIVAPRPIGWISTRSADGHVNLAPYSFFNALGENPHIVGFSSTGYKDSVTNVEQTKEFVFNLATRELAEKMNITSYAAPYGINEMQLAGLEAVPSRLVNVPRVRDSPANFECRLISITHLHDIDGKPTKNYLVLGQVVGVHIQRKFITSEGLFDTAAANPIARCGYLGDYAEVTHLFQMRRPADDNVELREAVQQLTEEDTNKT</sequence>
<evidence type="ECO:0000313" key="3">
    <source>
        <dbReference type="EMBL" id="CAF3484390.1"/>
    </source>
</evidence>
<evidence type="ECO:0000259" key="1">
    <source>
        <dbReference type="SMART" id="SM00903"/>
    </source>
</evidence>
<accession>A0A815M0Q8</accession>
<protein>
    <recommendedName>
        <fullName evidence="1">Flavin reductase like domain-containing protein</fullName>
    </recommendedName>
</protein>
<dbReference type="EMBL" id="CAJOAZ010000007">
    <property type="protein sequence ID" value="CAF3484390.1"/>
    <property type="molecule type" value="Genomic_DNA"/>
</dbReference>